<feature type="domain" description="Duffy-binding-like" evidence="6">
    <location>
        <begin position="678"/>
        <end position="822"/>
    </location>
</feature>
<feature type="region of interest" description="Disordered" evidence="1">
    <location>
        <begin position="491"/>
        <end position="511"/>
    </location>
</feature>
<sequence>MVKKYKKFCNGNGGNGAPGTATSGAPGEKGASGKNGDNITETWECYYKKKEKDGGKDINFCVQQKQENDGKKEYSMHYNAFFWDWVYHMLHDSLEWRKQLGSCINNNSNGNTCKNKHCKDDCGCFQKWVVKKKETEWENVKKHFYKQKDLIEEIGEAYIGVTLELLLEKDLLLKSIEDTHADAKDIEHIRKMLQKTVFDGADASGTGVSGIGGATGKNTKIDKFLDHEKGEAETCKNCEQRKPQPIRPAGRADLGTEENIQTPDEDADSDTNSDNDEEEEEEEEEENVHDGEAEAEDNTHAEPVDKENVDGAEVETPEKTTEDTGKGSEPVSPPLPPVNVCETVAKALEDTGSLQKACSTKYGSKAPTSWKCIGDSTTKPVSETARSSGEPTGGKDGATGGLCIPPRRRKLYVGKLEQWANKHNTETSQGVDAASSTSSPTDATQLLRDAFIQSAAIETFFLWHRYKQLNGKGKDTQGAAGGLYIQLDASSDTLGDSGDPDPQTQLQSGTIPPDFLRQMFYTLADYKDIFEGKSIEVGDEKEKEKMKQLQAKIQEHINGGSKPGISSPPPGDKKPGQTRESWWEKNVESIWNGMIYALTYEDSGAIGQPPTQNGDLKDKLWDNTNKNTPKNPQYKYDKVQLGEEEASGAKPTGGDDPLNNPKLENFVEIPTFFRWLHEWGNSFCFERAKRLAQIKVDCTQGGDKCSGYGENCEDQLSKNSYDTVADLECPKCAKHCSFYRKWIERKKDEFTKQGNAYDGQKKKYEEENDSAQKNNGFCETLTTYTTAAKFLENLGSCKKDSGEGNGRDKLDFSQPNVTFKDADNCNPCSEFKINCKNGKCSADRKGECNRITTIDADYIKNKTNSTEEVVMRVSDNGESRFENDLSDCNGAGIFKGIKKDVWKCGKVCGYEVCIPEKGNREKENAKNTIIQIRALVTHWVQNFLEDYNKIRTKLKPCMNNSDGSPCIDNYDKKYTCVNEWIEKKRTEWKKIKEHYLDKNTHGDRDIKTLVKNILSGLYPQTEVLKAIKPCDDLNAFENSIHCNGTAGSKKSEEEKKKGCCSIGEPCDTTPLDDEEPEPLEETEENQVKPPEICPKPPEEPKETCEAAVAPNEPEEEKKEKEKEEQEEEEPEVSPPATPKSLPKKPKKDKKEKSPPKMFELPLSDELNKAMLSSTIMWSIGIGFAAFTYFYLK</sequence>
<protein>
    <recommendedName>
        <fullName evidence="8">Duffy-binding-like domain-containing protein</fullName>
    </recommendedName>
</protein>
<dbReference type="InterPro" id="IPR042202">
    <property type="entry name" value="Duffy-ag-bd_sf"/>
</dbReference>
<dbReference type="InterPro" id="IPR004258">
    <property type="entry name" value="DBL"/>
</dbReference>
<evidence type="ECO:0000259" key="5">
    <source>
        <dbReference type="Pfam" id="PF18562"/>
    </source>
</evidence>
<evidence type="ECO:0000259" key="3">
    <source>
        <dbReference type="Pfam" id="PF03011"/>
    </source>
</evidence>
<reference evidence="7" key="1">
    <citation type="submission" date="2013-02" db="EMBL/GenBank/DDBJ databases">
        <title>The Genome Sequence of Plasmodium falciparum Santa Lucia.</title>
        <authorList>
            <consortium name="The Broad Institute Genome Sequencing Platform"/>
            <consortium name="The Broad Institute Genome Sequencing Center for Infectious Disease"/>
            <person name="Neafsey D."/>
            <person name="Cheeseman I."/>
            <person name="Volkman S."/>
            <person name="Adams J."/>
            <person name="Walker B."/>
            <person name="Young S.K."/>
            <person name="Zeng Q."/>
            <person name="Gargeya S."/>
            <person name="Fitzgerald M."/>
            <person name="Haas B."/>
            <person name="Abouelleil A."/>
            <person name="Alvarado L."/>
            <person name="Arachchi H.M."/>
            <person name="Berlin A.M."/>
            <person name="Chapman S.B."/>
            <person name="Dewar J."/>
            <person name="Goldberg J."/>
            <person name="Griggs A."/>
            <person name="Gujja S."/>
            <person name="Hansen M."/>
            <person name="Howarth C."/>
            <person name="Imamovic A."/>
            <person name="Larimer J."/>
            <person name="McCowan C."/>
            <person name="Murphy C."/>
            <person name="Neiman D."/>
            <person name="Pearson M."/>
            <person name="Priest M."/>
            <person name="Roberts A."/>
            <person name="Saif S."/>
            <person name="Shea T."/>
            <person name="Sisk P."/>
            <person name="Sykes S."/>
            <person name="Wortman J."/>
            <person name="Nusbaum C."/>
            <person name="Birren B."/>
        </authorList>
    </citation>
    <scope>NUCLEOTIDE SEQUENCE [LARGE SCALE GENOMIC DNA]</scope>
    <source>
        <strain evidence="7">Santa Lucia</strain>
    </source>
</reference>
<dbReference type="Pfam" id="PF05424">
    <property type="entry name" value="Duffy_binding"/>
    <property type="match status" value="1"/>
</dbReference>
<organism evidence="7">
    <name type="scientific">Plasmodium falciparum Santa Lucia</name>
    <dbReference type="NCBI Taxonomy" id="478859"/>
    <lineage>
        <taxon>Eukaryota</taxon>
        <taxon>Sar</taxon>
        <taxon>Alveolata</taxon>
        <taxon>Apicomplexa</taxon>
        <taxon>Aconoidasida</taxon>
        <taxon>Haemosporida</taxon>
        <taxon>Plasmodiidae</taxon>
        <taxon>Plasmodium</taxon>
        <taxon>Plasmodium (Laverania)</taxon>
    </lineage>
</organism>
<feature type="region of interest" description="Disordered" evidence="1">
    <location>
        <begin position="557"/>
        <end position="581"/>
    </location>
</feature>
<evidence type="ECO:0000256" key="2">
    <source>
        <dbReference type="SAM" id="Phobius"/>
    </source>
</evidence>
<proteinExistence type="predicted"/>
<dbReference type="Pfam" id="PF03011">
    <property type="entry name" value="PFEMP"/>
    <property type="match status" value="2"/>
</dbReference>
<dbReference type="Gene3D" id="1.20.58.830">
    <property type="match status" value="2"/>
</dbReference>
<feature type="region of interest" description="Disordered" evidence="1">
    <location>
        <begin position="376"/>
        <end position="403"/>
    </location>
</feature>
<dbReference type="Gene3D" id="1.20.58.1930">
    <property type="match status" value="1"/>
</dbReference>
<feature type="region of interest" description="Disordered" evidence="1">
    <location>
        <begin position="233"/>
        <end position="338"/>
    </location>
</feature>
<feature type="domain" description="Duffy-antigen binding" evidence="4">
    <location>
        <begin position="401"/>
        <end position="604"/>
    </location>
</feature>
<accession>W7FFL6</accession>
<feature type="region of interest" description="Disordered" evidence="1">
    <location>
        <begin position="16"/>
        <end position="35"/>
    </location>
</feature>
<keyword evidence="2" id="KW-0472">Membrane</keyword>
<feature type="compositionally biased region" description="Acidic residues" evidence="1">
    <location>
        <begin position="263"/>
        <end position="287"/>
    </location>
</feature>
<feature type="non-terminal residue" evidence="7">
    <location>
        <position position="1192"/>
    </location>
</feature>
<feature type="domain" description="Cysteine-rich interdomain region 1 gamma" evidence="5">
    <location>
        <begin position="866"/>
        <end position="917"/>
    </location>
</feature>
<dbReference type="Pfam" id="PF22672">
    <property type="entry name" value="DBL_C"/>
    <property type="match status" value="1"/>
</dbReference>
<feature type="transmembrane region" description="Helical" evidence="2">
    <location>
        <begin position="1169"/>
        <end position="1191"/>
    </location>
</feature>
<feature type="compositionally biased region" description="Basic and acidic residues" evidence="1">
    <location>
        <begin position="233"/>
        <end position="242"/>
    </location>
</feature>
<dbReference type="AlphaFoldDB" id="W7FFL6"/>
<feature type="compositionally biased region" description="Basic and acidic residues" evidence="1">
    <location>
        <begin position="288"/>
        <end position="309"/>
    </location>
</feature>
<keyword evidence="2" id="KW-0812">Transmembrane</keyword>
<keyword evidence="2" id="KW-1133">Transmembrane helix</keyword>
<dbReference type="InterPro" id="IPR008602">
    <property type="entry name" value="Duffy-antigen-binding"/>
</dbReference>
<dbReference type="Pfam" id="PF18562">
    <property type="entry name" value="CIDR1_gamma"/>
    <property type="match status" value="1"/>
</dbReference>
<evidence type="ECO:0000313" key="7">
    <source>
        <dbReference type="EMBL" id="EUT66021.1"/>
    </source>
</evidence>
<dbReference type="FunFam" id="1.20.58.1930:FF:000001">
    <property type="entry name" value="Erythrocyte membrane protein 1, PfEMP1"/>
    <property type="match status" value="1"/>
</dbReference>
<evidence type="ECO:0000259" key="6">
    <source>
        <dbReference type="Pfam" id="PF22672"/>
    </source>
</evidence>
<dbReference type="InterPro" id="IPR054595">
    <property type="entry name" value="DBL_C"/>
</dbReference>
<feature type="domain" description="Duffy-binding-like" evidence="3">
    <location>
        <begin position="81"/>
        <end position="242"/>
    </location>
</feature>
<dbReference type="InterPro" id="IPR041480">
    <property type="entry name" value="CIDR1_gamma"/>
</dbReference>
<dbReference type="EMBL" id="KI928883">
    <property type="protein sequence ID" value="EUT66021.1"/>
    <property type="molecule type" value="Genomic_DNA"/>
</dbReference>
<dbReference type="SUPFAM" id="SSF140924">
    <property type="entry name" value="Duffy binding domain-like"/>
    <property type="match status" value="3"/>
</dbReference>
<feature type="domain" description="Duffy-binding-like" evidence="3">
    <location>
        <begin position="935"/>
        <end position="1056"/>
    </location>
</feature>
<evidence type="ECO:0008006" key="8">
    <source>
        <dbReference type="Google" id="ProtNLM"/>
    </source>
</evidence>
<dbReference type="FunFam" id="1.20.58.830:FF:000001">
    <property type="entry name" value="Erythrocyte membrane protein 1, PfEMP1"/>
    <property type="match status" value="1"/>
</dbReference>
<dbReference type="Gene3D" id="1.20.1310.20">
    <property type="entry name" value="Duffy-antigen binding domain"/>
    <property type="match status" value="1"/>
</dbReference>
<feature type="compositionally biased region" description="Acidic residues" evidence="1">
    <location>
        <begin position="1070"/>
        <end position="1084"/>
    </location>
</feature>
<evidence type="ECO:0000256" key="1">
    <source>
        <dbReference type="SAM" id="MobiDB-lite"/>
    </source>
</evidence>
<feature type="compositionally biased region" description="Polar residues" evidence="1">
    <location>
        <begin position="376"/>
        <end position="390"/>
    </location>
</feature>
<feature type="region of interest" description="Disordered" evidence="1">
    <location>
        <begin position="1059"/>
        <end position="1159"/>
    </location>
</feature>
<dbReference type="GO" id="GO:0046789">
    <property type="term" value="F:host cell surface receptor binding"/>
    <property type="evidence" value="ECO:0007669"/>
    <property type="project" value="InterPro"/>
</dbReference>
<feature type="compositionally biased region" description="Basic and acidic residues" evidence="1">
    <location>
        <begin position="571"/>
        <end position="581"/>
    </location>
</feature>
<name>W7FFL6_PLAFA</name>
<dbReference type="Proteomes" id="UP000030666">
    <property type="component" value="Unassembled WGS sequence"/>
</dbReference>
<dbReference type="GO" id="GO:0016020">
    <property type="term" value="C:membrane"/>
    <property type="evidence" value="ECO:0007669"/>
    <property type="project" value="InterPro"/>
</dbReference>
<feature type="compositionally biased region" description="Gly residues" evidence="1">
    <location>
        <begin position="391"/>
        <end position="400"/>
    </location>
</feature>
<evidence type="ECO:0000259" key="4">
    <source>
        <dbReference type="Pfam" id="PF05424"/>
    </source>
</evidence>
<gene>
    <name evidence="7" type="ORF">PFAG_06138</name>
</gene>
<feature type="compositionally biased region" description="Basic and acidic residues" evidence="1">
    <location>
        <begin position="316"/>
        <end position="326"/>
    </location>
</feature>